<dbReference type="OrthoDB" id="2013972at2759"/>
<dbReference type="EMBL" id="LCTW02000010">
    <property type="protein sequence ID" value="KXX82679.1"/>
    <property type="molecule type" value="Genomic_DNA"/>
</dbReference>
<organism evidence="3 4">
    <name type="scientific">Madurella mycetomatis</name>
    <dbReference type="NCBI Taxonomy" id="100816"/>
    <lineage>
        <taxon>Eukaryota</taxon>
        <taxon>Fungi</taxon>
        <taxon>Dikarya</taxon>
        <taxon>Ascomycota</taxon>
        <taxon>Pezizomycotina</taxon>
        <taxon>Sordariomycetes</taxon>
        <taxon>Sordariomycetidae</taxon>
        <taxon>Sordariales</taxon>
        <taxon>Sordariales incertae sedis</taxon>
        <taxon>Madurella</taxon>
    </lineage>
</organism>
<protein>
    <submittedName>
        <fullName evidence="3">Phosphomethylethanolamine N-methyltransferase</fullName>
    </submittedName>
</protein>
<name>A0A175WGP6_9PEZI</name>
<gene>
    <name evidence="3" type="ORF">MMYC01_201107</name>
</gene>
<dbReference type="InterPro" id="IPR029063">
    <property type="entry name" value="SAM-dependent_MTases_sf"/>
</dbReference>
<dbReference type="Pfam" id="PF13489">
    <property type="entry name" value="Methyltransf_23"/>
    <property type="match status" value="1"/>
</dbReference>
<reference evidence="3 4" key="1">
    <citation type="journal article" date="2016" name="Genome Announc.">
        <title>Genome Sequence of Madurella mycetomatis mm55, Isolated from a Human Mycetoma Case in Sudan.</title>
        <authorList>
            <person name="Smit S."/>
            <person name="Derks M.F."/>
            <person name="Bervoets S."/>
            <person name="Fahal A."/>
            <person name="van Leeuwen W."/>
            <person name="van Belkum A."/>
            <person name="van de Sande W.W."/>
        </authorList>
    </citation>
    <scope>NUCLEOTIDE SEQUENCE [LARGE SCALE GENOMIC DNA]</scope>
    <source>
        <strain evidence="4">mm55</strain>
    </source>
</reference>
<dbReference type="STRING" id="100816.A0A175WGP6"/>
<dbReference type="PANTHER" id="PTHR43591:SF10">
    <property type="entry name" value="ABC TRANSMEMBRANE TYPE-1 DOMAIN-CONTAINING PROTEIN-RELATED"/>
    <property type="match status" value="1"/>
</dbReference>
<dbReference type="Proteomes" id="UP000078237">
    <property type="component" value="Unassembled WGS sequence"/>
</dbReference>
<dbReference type="GO" id="GO:0032259">
    <property type="term" value="P:methylation"/>
    <property type="evidence" value="ECO:0007669"/>
    <property type="project" value="UniProtKB-KW"/>
</dbReference>
<feature type="region of interest" description="Disordered" evidence="2">
    <location>
        <begin position="1"/>
        <end position="46"/>
    </location>
</feature>
<dbReference type="VEuPathDB" id="FungiDB:MMYC01_201107"/>
<dbReference type="AlphaFoldDB" id="A0A175WGP6"/>
<proteinExistence type="inferred from homology"/>
<dbReference type="Gene3D" id="3.40.50.150">
    <property type="entry name" value="Vaccinia Virus protein VP39"/>
    <property type="match status" value="1"/>
</dbReference>
<sequence>MSSEAKSPSPEAQPVAQPSHILPAEHWTEQAIDDDNDSSLGDDAASSTASLSTSILQYRTLHGRTYHSDRVTDAQYWTPNDQRQMEAADVSHHCLTLIHEGRLFHAPLKDDIEEHLVANPAKRVLDVGTGTGIWAIDFADLYPNTTVIGTDISPIQPTWVPPNLKFEIDDATLDWTYPDNHFDYIHMRYLVGSITDWPALFRQAYRCCKPGGYVESYEASCSFESDDGTLVEGSPMDQWGKVFIEAGKKFGRSFDIVNEGVIPDSFRKAGFEEITEWEFKCPIGSWPQDEKLKEIGQYGLLSIDLDIEGWILYTWSQVMGWTKEQISVYIAHFRRQLRDPKVHSYFRMRAVYARKPERDQPAPASAE</sequence>
<comment type="caution">
    <text evidence="3">The sequence shown here is derived from an EMBL/GenBank/DDBJ whole genome shotgun (WGS) entry which is preliminary data.</text>
</comment>
<keyword evidence="4" id="KW-1185">Reference proteome</keyword>
<dbReference type="GO" id="GO:0008168">
    <property type="term" value="F:methyltransferase activity"/>
    <property type="evidence" value="ECO:0007669"/>
    <property type="project" value="UniProtKB-KW"/>
</dbReference>
<evidence type="ECO:0000256" key="1">
    <source>
        <dbReference type="ARBA" id="ARBA00038158"/>
    </source>
</evidence>
<evidence type="ECO:0000313" key="3">
    <source>
        <dbReference type="EMBL" id="KXX82679.1"/>
    </source>
</evidence>
<dbReference type="SUPFAM" id="SSF53335">
    <property type="entry name" value="S-adenosyl-L-methionine-dependent methyltransferases"/>
    <property type="match status" value="1"/>
</dbReference>
<dbReference type="CDD" id="cd02440">
    <property type="entry name" value="AdoMet_MTases"/>
    <property type="match status" value="1"/>
</dbReference>
<comment type="similarity">
    <text evidence="1">Belongs to the methyltransferase superfamily. LaeA methyltransferase family.</text>
</comment>
<evidence type="ECO:0000256" key="2">
    <source>
        <dbReference type="SAM" id="MobiDB-lite"/>
    </source>
</evidence>
<accession>A0A175WGP6</accession>
<dbReference type="PANTHER" id="PTHR43591">
    <property type="entry name" value="METHYLTRANSFERASE"/>
    <property type="match status" value="1"/>
</dbReference>
<evidence type="ECO:0000313" key="4">
    <source>
        <dbReference type="Proteomes" id="UP000078237"/>
    </source>
</evidence>